<proteinExistence type="predicted"/>
<dbReference type="AlphaFoldDB" id="A0A8D8FIS9"/>
<name>A0A8D8FIS9_CULPI</name>
<evidence type="ECO:0000313" key="1">
    <source>
        <dbReference type="EMBL" id="CAG6472395.1"/>
    </source>
</evidence>
<dbReference type="EMBL" id="HBUE01070531">
    <property type="protein sequence ID" value="CAG6472395.1"/>
    <property type="molecule type" value="Transcribed_RNA"/>
</dbReference>
<protein>
    <submittedName>
        <fullName evidence="1">(northern house mosquito) hypothetical protein</fullName>
    </submittedName>
</protein>
<sequence>MIANGSGVDEVRILFAANLPCVAEMTIIANDPGVVPPKGLKNGTSYKKLYELQSIRTTFVWVRDVCLVDRFLKRIQAFRGFVTTRREGSTITQWQRQRGQIQPARFKNRAQSKTLFEQIPARISDIFDGEVMNEQVSVGNTGKHAVLLLSAGVQIEQAITTSLTSASATLFELPPEPAEVSDGNLTGCVFSVYHDTSPFGTIFGFFGFAASVAALIPEVFEHQISSRGFLVQWQTMPIVATAAGRNTESAS</sequence>
<accession>A0A8D8FIS9</accession>
<organism evidence="1">
    <name type="scientific">Culex pipiens</name>
    <name type="common">House mosquito</name>
    <dbReference type="NCBI Taxonomy" id="7175"/>
    <lineage>
        <taxon>Eukaryota</taxon>
        <taxon>Metazoa</taxon>
        <taxon>Ecdysozoa</taxon>
        <taxon>Arthropoda</taxon>
        <taxon>Hexapoda</taxon>
        <taxon>Insecta</taxon>
        <taxon>Pterygota</taxon>
        <taxon>Neoptera</taxon>
        <taxon>Endopterygota</taxon>
        <taxon>Diptera</taxon>
        <taxon>Nematocera</taxon>
        <taxon>Culicoidea</taxon>
        <taxon>Culicidae</taxon>
        <taxon>Culicinae</taxon>
        <taxon>Culicini</taxon>
        <taxon>Culex</taxon>
        <taxon>Culex</taxon>
    </lineage>
</organism>
<reference evidence="1" key="1">
    <citation type="submission" date="2021-05" db="EMBL/GenBank/DDBJ databases">
        <authorList>
            <person name="Alioto T."/>
            <person name="Alioto T."/>
            <person name="Gomez Garrido J."/>
        </authorList>
    </citation>
    <scope>NUCLEOTIDE SEQUENCE</scope>
</reference>